<reference evidence="3 4" key="1">
    <citation type="submission" date="2017-03" db="EMBL/GenBank/DDBJ databases">
        <title>Widespread Adenine N6-methylation of Active Genes in Fungi.</title>
        <authorList>
            <consortium name="DOE Joint Genome Institute"/>
            <person name="Mondo S.J."/>
            <person name="Dannebaum R.O."/>
            <person name="Kuo R.C."/>
            <person name="Louie K.B."/>
            <person name="Bewick A.J."/>
            <person name="Labutti K."/>
            <person name="Haridas S."/>
            <person name="Kuo A."/>
            <person name="Salamov A."/>
            <person name="Ahrendt S.R."/>
            <person name="Lau R."/>
            <person name="Bowen B.P."/>
            <person name="Lipzen A."/>
            <person name="Sullivan W."/>
            <person name="Andreopoulos W.B."/>
            <person name="Clum A."/>
            <person name="Lindquist E."/>
            <person name="Daum C."/>
            <person name="Northen T.R."/>
            <person name="Ramamoorthy G."/>
            <person name="Schmitz R.J."/>
            <person name="Gryganskyi A."/>
            <person name="Culley D."/>
            <person name="Magnuson J."/>
            <person name="James T.Y."/>
            <person name="O'Malley M.A."/>
            <person name="Stajich J.E."/>
            <person name="Spatafora J.W."/>
            <person name="Visel A."/>
            <person name="Grigoriev I.V."/>
        </authorList>
    </citation>
    <scope>NUCLEOTIDE SEQUENCE [LARGE SCALE GENOMIC DNA]</scope>
    <source>
        <strain evidence="3 4">NRRL Y-17943</strain>
    </source>
</reference>
<sequence>MRLRRAYLPPVKTLAKRSQVYNNRSESEDTSSDISALGGGCAGCGRKRNVSNWTMIHPCGHILCWTCFSATIASVTKSHAASKCTACQGDCLSIKRHYGPVPKDNGPEHCNAVNPGASTPCCSDTIVLRIDNVDVTPQIVENFLPKNVLPQEHPQPIHILIDRFDGRTKDYMYIEAASDVTARKILKKRQNGMMPCGGQDGKTRAVTITRVTHHELSAELRPKGPQELTALLALCQAAVALPNRADRDLCHSPSVTRSGLAHFVKSRHGPFYAIMSILTKLRGPESPAYWDLFNLTSGIYTVYH</sequence>
<dbReference type="PROSITE" id="PS50089">
    <property type="entry name" value="ZF_RING_2"/>
    <property type="match status" value="1"/>
</dbReference>
<keyword evidence="1" id="KW-0479">Metal-binding</keyword>
<dbReference type="STRING" id="4999.A0A1Y1UHX3"/>
<dbReference type="GO" id="GO:0008270">
    <property type="term" value="F:zinc ion binding"/>
    <property type="evidence" value="ECO:0007669"/>
    <property type="project" value="UniProtKB-KW"/>
</dbReference>
<name>A0A1Y1UHX3_9TREE</name>
<dbReference type="RefSeq" id="XP_021870754.1">
    <property type="nucleotide sequence ID" value="XM_022012850.1"/>
</dbReference>
<evidence type="ECO:0000256" key="1">
    <source>
        <dbReference type="PROSITE-ProRule" id="PRU00175"/>
    </source>
</evidence>
<dbReference type="OrthoDB" id="336240at2759"/>
<dbReference type="GeneID" id="33554658"/>
<evidence type="ECO:0000259" key="2">
    <source>
        <dbReference type="PROSITE" id="PS50089"/>
    </source>
</evidence>
<comment type="caution">
    <text evidence="3">The sequence shown here is derived from an EMBL/GenBank/DDBJ whole genome shotgun (WGS) entry which is preliminary data.</text>
</comment>
<keyword evidence="1" id="KW-0862">Zinc</keyword>
<dbReference type="InterPro" id="IPR001841">
    <property type="entry name" value="Znf_RING"/>
</dbReference>
<accession>A0A1Y1UHX3</accession>
<keyword evidence="4" id="KW-1185">Reference proteome</keyword>
<evidence type="ECO:0000313" key="3">
    <source>
        <dbReference type="EMBL" id="ORX36685.1"/>
    </source>
</evidence>
<dbReference type="EMBL" id="NBSH01000007">
    <property type="protein sequence ID" value="ORX36685.1"/>
    <property type="molecule type" value="Genomic_DNA"/>
</dbReference>
<gene>
    <name evidence="3" type="ORF">BD324DRAFT_461194</name>
</gene>
<organism evidence="3 4">
    <name type="scientific">Kockovaella imperatae</name>
    <dbReference type="NCBI Taxonomy" id="4999"/>
    <lineage>
        <taxon>Eukaryota</taxon>
        <taxon>Fungi</taxon>
        <taxon>Dikarya</taxon>
        <taxon>Basidiomycota</taxon>
        <taxon>Agaricomycotina</taxon>
        <taxon>Tremellomycetes</taxon>
        <taxon>Tremellales</taxon>
        <taxon>Cuniculitremaceae</taxon>
        <taxon>Kockovaella</taxon>
    </lineage>
</organism>
<dbReference type="InParanoid" id="A0A1Y1UHX3"/>
<dbReference type="Proteomes" id="UP000193218">
    <property type="component" value="Unassembled WGS sequence"/>
</dbReference>
<feature type="domain" description="RING-type" evidence="2">
    <location>
        <begin position="41"/>
        <end position="88"/>
    </location>
</feature>
<evidence type="ECO:0000313" key="4">
    <source>
        <dbReference type="Proteomes" id="UP000193218"/>
    </source>
</evidence>
<protein>
    <recommendedName>
        <fullName evidence="2">RING-type domain-containing protein</fullName>
    </recommendedName>
</protein>
<proteinExistence type="predicted"/>
<keyword evidence="1" id="KW-0863">Zinc-finger</keyword>
<dbReference type="AlphaFoldDB" id="A0A1Y1UHX3"/>